<accession>A0A543A8F2</accession>
<comment type="caution">
    <text evidence="1">The sequence shown here is derived from an EMBL/GenBank/DDBJ whole genome shotgun (WGS) entry which is preliminary data.</text>
</comment>
<dbReference type="Proteomes" id="UP000320209">
    <property type="component" value="Unassembled WGS sequence"/>
</dbReference>
<name>A0A543A8F2_9ACTN</name>
<dbReference type="EMBL" id="VFOV01000001">
    <property type="protein sequence ID" value="TQL68867.1"/>
    <property type="molecule type" value="Genomic_DNA"/>
</dbReference>
<protein>
    <recommendedName>
        <fullName evidence="3">Excreted virulence factor EspC (Type VII ESX diderm)</fullName>
    </recommendedName>
</protein>
<reference evidence="1 2" key="1">
    <citation type="submission" date="2019-06" db="EMBL/GenBank/DDBJ databases">
        <title>Sequencing the genomes of 1000 actinobacteria strains.</title>
        <authorList>
            <person name="Klenk H.-P."/>
        </authorList>
    </citation>
    <scope>NUCLEOTIDE SEQUENCE [LARGE SCALE GENOMIC DNA]</scope>
    <source>
        <strain evidence="1 2">DSM 25218</strain>
    </source>
</reference>
<dbReference type="OrthoDB" id="3781658at2"/>
<sequence length="135" mass="14868">MPTFNDPTKDAEEARQALRGLAHATRNLEDPSVVYDLLGALSQAITSMGQTLNQIGGFHDTLKRHDIRPVVADSSRTGYSASYQVSWELHRAAEMTRQIAKVVDHAHEIEARIAYSRPVEQTARTTSIPGNGITL</sequence>
<evidence type="ECO:0000313" key="2">
    <source>
        <dbReference type="Proteomes" id="UP000320209"/>
    </source>
</evidence>
<dbReference type="AlphaFoldDB" id="A0A543A8F2"/>
<evidence type="ECO:0008006" key="3">
    <source>
        <dbReference type="Google" id="ProtNLM"/>
    </source>
</evidence>
<gene>
    <name evidence="1" type="ORF">FB381_2766</name>
</gene>
<organism evidence="1 2">
    <name type="scientific">Nocardioides albertanoniae</name>
    <dbReference type="NCBI Taxonomy" id="1175486"/>
    <lineage>
        <taxon>Bacteria</taxon>
        <taxon>Bacillati</taxon>
        <taxon>Actinomycetota</taxon>
        <taxon>Actinomycetes</taxon>
        <taxon>Propionibacteriales</taxon>
        <taxon>Nocardioidaceae</taxon>
        <taxon>Nocardioides</taxon>
    </lineage>
</organism>
<proteinExistence type="predicted"/>
<dbReference type="RefSeq" id="WP_141780798.1">
    <property type="nucleotide sequence ID" value="NZ_VFOV01000001.1"/>
</dbReference>
<keyword evidence="2" id="KW-1185">Reference proteome</keyword>
<evidence type="ECO:0000313" key="1">
    <source>
        <dbReference type="EMBL" id="TQL68867.1"/>
    </source>
</evidence>